<keyword evidence="2" id="KW-1185">Reference proteome</keyword>
<evidence type="ECO:0008006" key="3">
    <source>
        <dbReference type="Google" id="ProtNLM"/>
    </source>
</evidence>
<evidence type="ECO:0000313" key="2">
    <source>
        <dbReference type="Proteomes" id="UP000799764"/>
    </source>
</evidence>
<accession>A0A9P4U6N8</accession>
<dbReference type="OrthoDB" id="3712704at2759"/>
<dbReference type="PANTHER" id="PTHR33112:SF16">
    <property type="entry name" value="HETEROKARYON INCOMPATIBILITY DOMAIN-CONTAINING PROTEIN"/>
    <property type="match status" value="1"/>
</dbReference>
<name>A0A9P4U6N8_9PLEO</name>
<reference evidence="1" key="1">
    <citation type="journal article" date="2020" name="Stud. Mycol.">
        <title>101 Dothideomycetes genomes: a test case for predicting lifestyles and emergence of pathogens.</title>
        <authorList>
            <person name="Haridas S."/>
            <person name="Albert R."/>
            <person name="Binder M."/>
            <person name="Bloem J."/>
            <person name="Labutti K."/>
            <person name="Salamov A."/>
            <person name="Andreopoulos B."/>
            <person name="Baker S."/>
            <person name="Barry K."/>
            <person name="Bills G."/>
            <person name="Bluhm B."/>
            <person name="Cannon C."/>
            <person name="Castanera R."/>
            <person name="Culley D."/>
            <person name="Daum C."/>
            <person name="Ezra D."/>
            <person name="Gonzalez J."/>
            <person name="Henrissat B."/>
            <person name="Kuo A."/>
            <person name="Liang C."/>
            <person name="Lipzen A."/>
            <person name="Lutzoni F."/>
            <person name="Magnuson J."/>
            <person name="Mondo S."/>
            <person name="Nolan M."/>
            <person name="Ohm R."/>
            <person name="Pangilinan J."/>
            <person name="Park H.-J."/>
            <person name="Ramirez L."/>
            <person name="Alfaro M."/>
            <person name="Sun H."/>
            <person name="Tritt A."/>
            <person name="Yoshinaga Y."/>
            <person name="Zwiers L.-H."/>
            <person name="Turgeon B."/>
            <person name="Goodwin S."/>
            <person name="Spatafora J."/>
            <person name="Crous P."/>
            <person name="Grigoriev I."/>
        </authorList>
    </citation>
    <scope>NUCLEOTIDE SEQUENCE</scope>
    <source>
        <strain evidence="1">CBS 690.94</strain>
    </source>
</reference>
<proteinExistence type="predicted"/>
<dbReference type="AlphaFoldDB" id="A0A9P4U6N8"/>
<dbReference type="PANTHER" id="PTHR33112">
    <property type="entry name" value="DOMAIN PROTEIN, PUTATIVE-RELATED"/>
    <property type="match status" value="1"/>
</dbReference>
<comment type="caution">
    <text evidence="1">The sequence shown here is derived from an EMBL/GenBank/DDBJ whole genome shotgun (WGS) entry which is preliminary data.</text>
</comment>
<dbReference type="Proteomes" id="UP000799764">
    <property type="component" value="Unassembled WGS sequence"/>
</dbReference>
<sequence length="315" mass="35677">MDPPVKITFQLEDFPTTPTGTGDGLCQECYDSFKPTGPARRKVPRISSLRVSSKSCQGCQTLLDFFIAAQRQSVSPVSASNPVDLGRSWAYWVSEYSRQKNHTNETQAIALSGLITFVQDLKKDEPLLGLWKQDLAEGLLWERGIWHEPAARKRVAPFPSWTWMSLPGAVQYPSFRLTSKLIELIHPRICWSQAEFDSSLEIAELLLRAKVLKGTLTYHGRESAQSSLYVDIGSSKISLFERVDIPDSYYDNTTVQLILIGGTDNHWFFLIASNVVNPERNPYVRIGRAYSPCDRAFKKLEEHFATVNSQMLKLR</sequence>
<evidence type="ECO:0000313" key="1">
    <source>
        <dbReference type="EMBL" id="KAF2438981.1"/>
    </source>
</evidence>
<gene>
    <name evidence="1" type="ORF">P171DRAFT_129069</name>
</gene>
<dbReference type="EMBL" id="MU001510">
    <property type="protein sequence ID" value="KAF2438981.1"/>
    <property type="molecule type" value="Genomic_DNA"/>
</dbReference>
<organism evidence="1 2">
    <name type="scientific">Karstenula rhodostoma CBS 690.94</name>
    <dbReference type="NCBI Taxonomy" id="1392251"/>
    <lineage>
        <taxon>Eukaryota</taxon>
        <taxon>Fungi</taxon>
        <taxon>Dikarya</taxon>
        <taxon>Ascomycota</taxon>
        <taxon>Pezizomycotina</taxon>
        <taxon>Dothideomycetes</taxon>
        <taxon>Pleosporomycetidae</taxon>
        <taxon>Pleosporales</taxon>
        <taxon>Massarineae</taxon>
        <taxon>Didymosphaeriaceae</taxon>
        <taxon>Karstenula</taxon>
    </lineage>
</organism>
<protein>
    <recommendedName>
        <fullName evidence="3">Heterokaryon incompatibility domain-containing protein</fullName>
    </recommendedName>
</protein>